<dbReference type="PROSITE" id="PS00166">
    <property type="entry name" value="ENOYL_COA_HYDRATASE"/>
    <property type="match status" value="1"/>
</dbReference>
<sequence>MPDALPPPNPALGTDKMLSRKEGGVGWMIFNNPERHNAVSMEMWEAAEKILADFAADPAVRVVVVTGAGGKAFVSGADISKFESERSSKEAVDAYQVQTAKVYDALADFSKPTIAAIRGHCIGGGSALAVCCDMRICTEKSSFGIPAAKLGLGYPLKGIRRLVEIVGPSFAKELFFTAKRFSAEDARVMGLVNRVVADDALEATIEDYAGTIAGNAPLTVDSVKAIVREALKPQPDEALCARLVAECFASEDYIEGRRAFMEKRPPQFQGR</sequence>
<gene>
    <name evidence="4" type="ORF">ACFFIC_06635</name>
</gene>
<evidence type="ECO:0000256" key="2">
    <source>
        <dbReference type="ARBA" id="ARBA00023239"/>
    </source>
</evidence>
<dbReference type="RefSeq" id="WP_377049381.1">
    <property type="nucleotide sequence ID" value="NZ_JBHLVZ010000005.1"/>
</dbReference>
<dbReference type="InterPro" id="IPR018376">
    <property type="entry name" value="Enoyl-CoA_hyd/isom_CS"/>
</dbReference>
<dbReference type="Pfam" id="PF00378">
    <property type="entry name" value="ECH_1"/>
    <property type="match status" value="1"/>
</dbReference>
<dbReference type="Gene3D" id="3.90.226.10">
    <property type="entry name" value="2-enoyl-CoA Hydratase, Chain A, domain 1"/>
    <property type="match status" value="1"/>
</dbReference>
<accession>A0ABV6INR2</accession>
<dbReference type="InterPro" id="IPR029045">
    <property type="entry name" value="ClpP/crotonase-like_dom_sf"/>
</dbReference>
<keyword evidence="2" id="KW-0456">Lyase</keyword>
<comment type="similarity">
    <text evidence="1 3">Belongs to the enoyl-CoA hydratase/isomerase family.</text>
</comment>
<comment type="caution">
    <text evidence="4">The sequence shown here is derived from an EMBL/GenBank/DDBJ whole genome shotgun (WGS) entry which is preliminary data.</text>
</comment>
<proteinExistence type="inferred from homology"/>
<evidence type="ECO:0000256" key="3">
    <source>
        <dbReference type="RuleBase" id="RU003707"/>
    </source>
</evidence>
<keyword evidence="5" id="KW-1185">Reference proteome</keyword>
<dbReference type="EMBL" id="JBHLVZ010000005">
    <property type="protein sequence ID" value="MFC0385227.1"/>
    <property type="molecule type" value="Genomic_DNA"/>
</dbReference>
<protein>
    <submittedName>
        <fullName evidence="4">Enoyl-CoA hydratase</fullName>
    </submittedName>
</protein>
<evidence type="ECO:0000313" key="5">
    <source>
        <dbReference type="Proteomes" id="UP001589789"/>
    </source>
</evidence>
<dbReference type="PANTHER" id="PTHR11941">
    <property type="entry name" value="ENOYL-COA HYDRATASE-RELATED"/>
    <property type="match status" value="1"/>
</dbReference>
<evidence type="ECO:0000256" key="1">
    <source>
        <dbReference type="ARBA" id="ARBA00005254"/>
    </source>
</evidence>
<dbReference type="InterPro" id="IPR014748">
    <property type="entry name" value="Enoyl-CoA_hydra_C"/>
</dbReference>
<name>A0ABV6INR2_9PROT</name>
<organism evidence="4 5">
    <name type="scientific">Muricoccus vinaceus</name>
    <dbReference type="NCBI Taxonomy" id="424704"/>
    <lineage>
        <taxon>Bacteria</taxon>
        <taxon>Pseudomonadati</taxon>
        <taxon>Pseudomonadota</taxon>
        <taxon>Alphaproteobacteria</taxon>
        <taxon>Acetobacterales</taxon>
        <taxon>Roseomonadaceae</taxon>
        <taxon>Muricoccus</taxon>
    </lineage>
</organism>
<dbReference type="Gene3D" id="1.10.12.10">
    <property type="entry name" value="Lyase 2-enoyl-coa Hydratase, Chain A, domain 2"/>
    <property type="match status" value="1"/>
</dbReference>
<dbReference type="InterPro" id="IPR001753">
    <property type="entry name" value="Enoyl-CoA_hydra/iso"/>
</dbReference>
<dbReference type="NCBIfam" id="NF004781">
    <property type="entry name" value="PRK06127.1"/>
    <property type="match status" value="1"/>
</dbReference>
<dbReference type="Proteomes" id="UP001589789">
    <property type="component" value="Unassembled WGS sequence"/>
</dbReference>
<reference evidence="4 5" key="1">
    <citation type="submission" date="2024-09" db="EMBL/GenBank/DDBJ databases">
        <authorList>
            <person name="Sun Q."/>
            <person name="Mori K."/>
        </authorList>
    </citation>
    <scope>NUCLEOTIDE SEQUENCE [LARGE SCALE GENOMIC DNA]</scope>
    <source>
        <strain evidence="4 5">CCM 7468</strain>
    </source>
</reference>
<dbReference type="PANTHER" id="PTHR11941:SF54">
    <property type="entry name" value="ENOYL-COA HYDRATASE, MITOCHONDRIAL"/>
    <property type="match status" value="1"/>
</dbReference>
<evidence type="ECO:0000313" key="4">
    <source>
        <dbReference type="EMBL" id="MFC0385227.1"/>
    </source>
</evidence>
<dbReference type="CDD" id="cd06558">
    <property type="entry name" value="crotonase-like"/>
    <property type="match status" value="1"/>
</dbReference>
<dbReference type="SUPFAM" id="SSF52096">
    <property type="entry name" value="ClpP/crotonase"/>
    <property type="match status" value="1"/>
</dbReference>